<feature type="domain" description="Multidrug resistance protein MdtA-like C-terminal permuted SH3" evidence="5">
    <location>
        <begin position="280"/>
        <end position="336"/>
    </location>
</feature>
<accession>A0A0S2HZD7</accession>
<dbReference type="InterPro" id="IPR006143">
    <property type="entry name" value="RND_pump_MFP"/>
</dbReference>
<dbReference type="PANTHER" id="PTHR30469">
    <property type="entry name" value="MULTIDRUG RESISTANCE PROTEIN MDTA"/>
    <property type="match status" value="1"/>
</dbReference>
<comment type="subcellular location">
    <subcellularLocation>
        <location evidence="1">Cell envelope</location>
    </subcellularLocation>
</comment>
<protein>
    <submittedName>
        <fullName evidence="6">Efflux pump periplasmic linker BepF</fullName>
    </submittedName>
</protein>
<dbReference type="OrthoDB" id="1522646at2"/>
<sequence>MQHIFVTVLVLVLFFVQGCQEKEQAHKKYRPGKVEEYTVGALVLAKKTFNEEISSNGKIIPQRQVALKFEVPGIITKIMVESGDVVEQGDIISIIDARAYKTKLQRAEFDLRKAKIELKDVLISRGFSVDDSTQIPKEIMEVAKIRSGVASAKLALAEAKNAIEKTIIKAPFAGVIADLEANQYEKIDAGSPLCTLIDNKNFIVKFKIIESEIDIVNLGQGIIIETVSGDTYQGTIDHINPRVDVNGVVDVYGIVNNSDKGLLAGMNVKVKITINKGKQITIPKKAVLKRQKKHVVFTLKNDSVAIWNYVEIGNENTDEYLIKNGLKVGDTIIIDNNERLSHKKIVYATKIKSQ</sequence>
<dbReference type="Proteomes" id="UP000064893">
    <property type="component" value="Chromosome"/>
</dbReference>
<dbReference type="Gene3D" id="1.10.287.470">
    <property type="entry name" value="Helix hairpin bin"/>
    <property type="match status" value="1"/>
</dbReference>
<comment type="similarity">
    <text evidence="2">Belongs to the membrane fusion protein (MFP) (TC 8.A.1) family.</text>
</comment>
<dbReference type="Gene3D" id="2.40.50.100">
    <property type="match status" value="1"/>
</dbReference>
<dbReference type="GO" id="GO:1990281">
    <property type="term" value="C:efflux pump complex"/>
    <property type="evidence" value="ECO:0007669"/>
    <property type="project" value="TreeGrafter"/>
</dbReference>
<dbReference type="Pfam" id="PF25917">
    <property type="entry name" value="BSH_RND"/>
    <property type="match status" value="1"/>
</dbReference>
<evidence type="ECO:0000256" key="3">
    <source>
        <dbReference type="ARBA" id="ARBA00022448"/>
    </source>
</evidence>
<evidence type="ECO:0000313" key="7">
    <source>
        <dbReference type="Proteomes" id="UP000064893"/>
    </source>
</evidence>
<feature type="domain" description="Multidrug resistance protein MdtA-like barrel-sandwich hybrid" evidence="4">
    <location>
        <begin position="63"/>
        <end position="194"/>
    </location>
</feature>
<dbReference type="STRING" id="1307839.L21SP5_01715"/>
<evidence type="ECO:0000259" key="5">
    <source>
        <dbReference type="Pfam" id="PF25967"/>
    </source>
</evidence>
<dbReference type="RefSeq" id="WP_057952823.1">
    <property type="nucleotide sequence ID" value="NZ_CP013118.1"/>
</dbReference>
<dbReference type="GO" id="GO:0015562">
    <property type="term" value="F:efflux transmembrane transporter activity"/>
    <property type="evidence" value="ECO:0007669"/>
    <property type="project" value="TreeGrafter"/>
</dbReference>
<evidence type="ECO:0000259" key="4">
    <source>
        <dbReference type="Pfam" id="PF25917"/>
    </source>
</evidence>
<dbReference type="Gene3D" id="2.40.420.20">
    <property type="match status" value="1"/>
</dbReference>
<dbReference type="EMBL" id="CP013118">
    <property type="protein sequence ID" value="ALO15357.1"/>
    <property type="molecule type" value="Genomic_DNA"/>
</dbReference>
<gene>
    <name evidence="6" type="primary">bepF</name>
    <name evidence="6" type="ORF">L21SP5_01715</name>
</gene>
<dbReference type="SUPFAM" id="SSF111369">
    <property type="entry name" value="HlyD-like secretion proteins"/>
    <property type="match status" value="1"/>
</dbReference>
<reference evidence="6 7" key="1">
    <citation type="submission" date="2015-11" db="EMBL/GenBank/DDBJ databases">
        <title>Description and complete genome sequence of a novel strain predominating in hypersaline microbial mats and representing a new family of the Bacteriodetes phylum.</title>
        <authorList>
            <person name="Spring S."/>
            <person name="Bunk B."/>
            <person name="Sproer C."/>
            <person name="Klenk H.-P."/>
        </authorList>
    </citation>
    <scope>NUCLEOTIDE SEQUENCE [LARGE SCALE GENOMIC DNA]</scope>
    <source>
        <strain evidence="6 7">L21-Spi-D4</strain>
    </source>
</reference>
<dbReference type="KEGG" id="blq:L21SP5_01715"/>
<keyword evidence="7" id="KW-1185">Reference proteome</keyword>
<evidence type="ECO:0000313" key="6">
    <source>
        <dbReference type="EMBL" id="ALO15357.1"/>
    </source>
</evidence>
<dbReference type="InterPro" id="IPR058625">
    <property type="entry name" value="MdtA-like_BSH"/>
</dbReference>
<dbReference type="InterPro" id="IPR058627">
    <property type="entry name" value="MdtA-like_C"/>
</dbReference>
<name>A0A0S2HZD7_9BACT</name>
<keyword evidence="3" id="KW-0813">Transport</keyword>
<dbReference type="NCBIfam" id="TIGR01730">
    <property type="entry name" value="RND_mfp"/>
    <property type="match status" value="1"/>
</dbReference>
<dbReference type="PANTHER" id="PTHR30469:SF15">
    <property type="entry name" value="HLYD FAMILY OF SECRETION PROTEINS"/>
    <property type="match status" value="1"/>
</dbReference>
<dbReference type="Gene3D" id="2.40.30.170">
    <property type="match status" value="1"/>
</dbReference>
<organism evidence="6 7">
    <name type="scientific">Salinivirga cyanobacteriivorans</name>
    <dbReference type="NCBI Taxonomy" id="1307839"/>
    <lineage>
        <taxon>Bacteria</taxon>
        <taxon>Pseudomonadati</taxon>
        <taxon>Bacteroidota</taxon>
        <taxon>Bacteroidia</taxon>
        <taxon>Bacteroidales</taxon>
        <taxon>Salinivirgaceae</taxon>
        <taxon>Salinivirga</taxon>
    </lineage>
</organism>
<dbReference type="AlphaFoldDB" id="A0A0S2HZD7"/>
<dbReference type="Pfam" id="PF25967">
    <property type="entry name" value="RND-MFP_C"/>
    <property type="match status" value="1"/>
</dbReference>
<evidence type="ECO:0000256" key="2">
    <source>
        <dbReference type="ARBA" id="ARBA00009477"/>
    </source>
</evidence>
<evidence type="ECO:0000256" key="1">
    <source>
        <dbReference type="ARBA" id="ARBA00004196"/>
    </source>
</evidence>
<proteinExistence type="inferred from homology"/>